<dbReference type="InterPro" id="IPR011991">
    <property type="entry name" value="ArsR-like_HTH"/>
</dbReference>
<reference evidence="2" key="1">
    <citation type="submission" date="2023-07" db="EMBL/GenBank/DDBJ databases">
        <title>Genome content predicts the carbon catabolic preferences of heterotrophic bacteria.</title>
        <authorList>
            <person name="Gralka M."/>
        </authorList>
    </citation>
    <scope>NUCLEOTIDE SEQUENCE</scope>
    <source>
        <strain evidence="2">I3M17_2</strain>
    </source>
</reference>
<evidence type="ECO:0000259" key="1">
    <source>
        <dbReference type="PROSITE" id="PS50995"/>
    </source>
</evidence>
<dbReference type="PANTHER" id="PTHR33164">
    <property type="entry name" value="TRANSCRIPTIONAL REGULATOR, MARR FAMILY"/>
    <property type="match status" value="1"/>
</dbReference>
<evidence type="ECO:0000313" key="2">
    <source>
        <dbReference type="EMBL" id="MDO6422898.1"/>
    </source>
</evidence>
<organism evidence="2 3">
    <name type="scientific">Saccharophagus degradans</name>
    <dbReference type="NCBI Taxonomy" id="86304"/>
    <lineage>
        <taxon>Bacteria</taxon>
        <taxon>Pseudomonadati</taxon>
        <taxon>Pseudomonadota</taxon>
        <taxon>Gammaproteobacteria</taxon>
        <taxon>Cellvibrionales</taxon>
        <taxon>Cellvibrionaceae</taxon>
        <taxon>Saccharophagus</taxon>
    </lineage>
</organism>
<dbReference type="EMBL" id="JAUOPB010000007">
    <property type="protein sequence ID" value="MDO6422898.1"/>
    <property type="molecule type" value="Genomic_DNA"/>
</dbReference>
<dbReference type="PANTHER" id="PTHR33164:SF89">
    <property type="entry name" value="MARR FAMILY REGULATORY PROTEIN"/>
    <property type="match status" value="1"/>
</dbReference>
<name>A0AAW7X5G0_9GAMM</name>
<dbReference type="AlphaFoldDB" id="A0AAW7X5G0"/>
<accession>A0AAW7X5G0</accession>
<dbReference type="CDD" id="cd00090">
    <property type="entry name" value="HTH_ARSR"/>
    <property type="match status" value="1"/>
</dbReference>
<dbReference type="SMART" id="SM00347">
    <property type="entry name" value="HTH_MARR"/>
    <property type="match status" value="1"/>
</dbReference>
<dbReference type="GO" id="GO:0003700">
    <property type="term" value="F:DNA-binding transcription factor activity"/>
    <property type="evidence" value="ECO:0007669"/>
    <property type="project" value="InterPro"/>
</dbReference>
<dbReference type="PROSITE" id="PS50995">
    <property type="entry name" value="HTH_MARR_2"/>
    <property type="match status" value="1"/>
</dbReference>
<dbReference type="InterPro" id="IPR000835">
    <property type="entry name" value="HTH_MarR-typ"/>
</dbReference>
<protein>
    <submittedName>
        <fullName evidence="2">MarR family transcriptional regulator</fullName>
    </submittedName>
</protein>
<gene>
    <name evidence="2" type="ORF">Q4521_10475</name>
</gene>
<dbReference type="Proteomes" id="UP001169760">
    <property type="component" value="Unassembled WGS sequence"/>
</dbReference>
<feature type="domain" description="HTH marR-type" evidence="1">
    <location>
        <begin position="4"/>
        <end position="136"/>
    </location>
</feature>
<proteinExistence type="predicted"/>
<evidence type="ECO:0000313" key="3">
    <source>
        <dbReference type="Proteomes" id="UP001169760"/>
    </source>
</evidence>
<dbReference type="InterPro" id="IPR039422">
    <property type="entry name" value="MarR/SlyA-like"/>
</dbReference>
<dbReference type="RefSeq" id="WP_216062904.1">
    <property type="nucleotide sequence ID" value="NZ_CP123764.1"/>
</dbReference>
<dbReference type="GO" id="GO:0006950">
    <property type="term" value="P:response to stress"/>
    <property type="evidence" value="ECO:0007669"/>
    <property type="project" value="TreeGrafter"/>
</dbReference>
<dbReference type="Pfam" id="PF01047">
    <property type="entry name" value="MarR"/>
    <property type="match status" value="1"/>
</dbReference>
<sequence length="167" mass="18557">MDNIQAVLVALRRLIRAADIHSKKLVKTSGLTAPQLLLLQALKEGTDMTVGALATQINLSQATVTTIIDRLERRHLVTRVRSSVDKRKVHVYLTDDASEILKTAPTALQEQFVDRFLKLEAWEQNMILASLQRVGVMMDAEDIDAAPVLDIGELDRKDESKLSSGEL</sequence>
<comment type="caution">
    <text evidence="2">The sequence shown here is derived from an EMBL/GenBank/DDBJ whole genome shotgun (WGS) entry which is preliminary data.</text>
</comment>